<sequence length="90" mass="9680">MANSHFITLAFLITLSFSSINGALGARRLLQNPAPDPFVPNIPGLNFPPLPDTGYPEVRLPPLPTNDIPSVPIDPTTFPSIPFFSPTTNP</sequence>
<name>A0ACC0Y117_9ROSI</name>
<proteinExistence type="predicted"/>
<dbReference type="EMBL" id="CM047744">
    <property type="protein sequence ID" value="KAJ0027213.1"/>
    <property type="molecule type" value="Genomic_DNA"/>
</dbReference>
<evidence type="ECO:0000313" key="2">
    <source>
        <dbReference type="Proteomes" id="UP001163603"/>
    </source>
</evidence>
<dbReference type="Proteomes" id="UP001163603">
    <property type="component" value="Chromosome 9"/>
</dbReference>
<organism evidence="1 2">
    <name type="scientific">Pistacia integerrima</name>
    <dbReference type="NCBI Taxonomy" id="434235"/>
    <lineage>
        <taxon>Eukaryota</taxon>
        <taxon>Viridiplantae</taxon>
        <taxon>Streptophyta</taxon>
        <taxon>Embryophyta</taxon>
        <taxon>Tracheophyta</taxon>
        <taxon>Spermatophyta</taxon>
        <taxon>Magnoliopsida</taxon>
        <taxon>eudicotyledons</taxon>
        <taxon>Gunneridae</taxon>
        <taxon>Pentapetalae</taxon>
        <taxon>rosids</taxon>
        <taxon>malvids</taxon>
        <taxon>Sapindales</taxon>
        <taxon>Anacardiaceae</taxon>
        <taxon>Pistacia</taxon>
    </lineage>
</organism>
<gene>
    <name evidence="1" type="ORF">Pint_36176</name>
</gene>
<keyword evidence="2" id="KW-1185">Reference proteome</keyword>
<protein>
    <submittedName>
        <fullName evidence="1">Uncharacterized protein</fullName>
    </submittedName>
</protein>
<reference evidence="2" key="1">
    <citation type="journal article" date="2023" name="G3 (Bethesda)">
        <title>Genome assembly and association tests identify interacting loci associated with vigor, precocity, and sex in interspecific pistachio rootstocks.</title>
        <authorList>
            <person name="Palmer W."/>
            <person name="Jacygrad E."/>
            <person name="Sagayaradj S."/>
            <person name="Cavanaugh K."/>
            <person name="Han R."/>
            <person name="Bertier L."/>
            <person name="Beede B."/>
            <person name="Kafkas S."/>
            <person name="Golino D."/>
            <person name="Preece J."/>
            <person name="Michelmore R."/>
        </authorList>
    </citation>
    <scope>NUCLEOTIDE SEQUENCE [LARGE SCALE GENOMIC DNA]</scope>
</reference>
<evidence type="ECO:0000313" key="1">
    <source>
        <dbReference type="EMBL" id="KAJ0027213.1"/>
    </source>
</evidence>
<comment type="caution">
    <text evidence="1">The sequence shown here is derived from an EMBL/GenBank/DDBJ whole genome shotgun (WGS) entry which is preliminary data.</text>
</comment>
<accession>A0ACC0Y117</accession>